<reference evidence="2" key="1">
    <citation type="journal article" date="2019" name="Int. J. Syst. Evol. Microbiol.">
        <title>The Global Catalogue of Microorganisms (GCM) 10K type strain sequencing project: providing services to taxonomists for standard genome sequencing and annotation.</title>
        <authorList>
            <consortium name="The Broad Institute Genomics Platform"/>
            <consortium name="The Broad Institute Genome Sequencing Center for Infectious Disease"/>
            <person name="Wu L."/>
            <person name="Ma J."/>
        </authorList>
    </citation>
    <scope>NUCLEOTIDE SEQUENCE [LARGE SCALE GENOMIC DNA]</scope>
    <source>
        <strain evidence="2">JCM 17551</strain>
    </source>
</reference>
<comment type="caution">
    <text evidence="1">The sequence shown here is derived from an EMBL/GenBank/DDBJ whole genome shotgun (WGS) entry which is preliminary data.</text>
</comment>
<proteinExistence type="predicted"/>
<dbReference type="RefSeq" id="WP_344795424.1">
    <property type="nucleotide sequence ID" value="NZ_BAABBN010000004.1"/>
</dbReference>
<dbReference type="Proteomes" id="UP001501565">
    <property type="component" value="Unassembled WGS sequence"/>
</dbReference>
<dbReference type="EMBL" id="BAABBN010000004">
    <property type="protein sequence ID" value="GAA3914654.1"/>
    <property type="molecule type" value="Genomic_DNA"/>
</dbReference>
<gene>
    <name evidence="1" type="ORF">GCM10022277_06400</name>
</gene>
<protein>
    <submittedName>
        <fullName evidence="1">Uncharacterized protein</fullName>
    </submittedName>
</protein>
<name>A0ABP7M8S4_9GAMM</name>
<sequence length="106" mass="11873">MVPTQQDVVADYLCSMLGGEGMLLDETAETHGNITEEIQGNLQEIGYQVADDRQLMNLINLAITPMSELSRGQKSLVMIDLLMLLRTMPESKLKRLMQMQFEQVAG</sequence>
<accession>A0ABP7M8S4</accession>
<organism evidence="1 2">
    <name type="scientific">Litoribacillus peritrichatus</name>
    <dbReference type="NCBI Taxonomy" id="718191"/>
    <lineage>
        <taxon>Bacteria</taxon>
        <taxon>Pseudomonadati</taxon>
        <taxon>Pseudomonadota</taxon>
        <taxon>Gammaproteobacteria</taxon>
        <taxon>Oceanospirillales</taxon>
        <taxon>Oceanospirillaceae</taxon>
        <taxon>Litoribacillus</taxon>
    </lineage>
</organism>
<evidence type="ECO:0000313" key="2">
    <source>
        <dbReference type="Proteomes" id="UP001501565"/>
    </source>
</evidence>
<evidence type="ECO:0000313" key="1">
    <source>
        <dbReference type="EMBL" id="GAA3914654.1"/>
    </source>
</evidence>
<keyword evidence="2" id="KW-1185">Reference proteome</keyword>